<feature type="domain" description="Ubiquitin-like" evidence="1">
    <location>
        <begin position="9"/>
        <end position="86"/>
    </location>
</feature>
<feature type="non-terminal residue" evidence="2">
    <location>
        <position position="106"/>
    </location>
</feature>
<dbReference type="InterPro" id="IPR000626">
    <property type="entry name" value="Ubiquitin-like_dom"/>
</dbReference>
<protein>
    <submittedName>
        <fullName evidence="2">UBA domain protein Dph1</fullName>
    </submittedName>
</protein>
<dbReference type="EMBL" id="ASPP01012032">
    <property type="protein sequence ID" value="ETO20996.1"/>
    <property type="molecule type" value="Genomic_DNA"/>
</dbReference>
<proteinExistence type="predicted"/>
<dbReference type="InterPro" id="IPR029071">
    <property type="entry name" value="Ubiquitin-like_domsf"/>
</dbReference>
<dbReference type="SUPFAM" id="SSF54236">
    <property type="entry name" value="Ubiquitin-like"/>
    <property type="match status" value="1"/>
</dbReference>
<dbReference type="FunFam" id="3.10.20.90:FF:000205">
    <property type="entry name" value="2'-5'-oligoadenylate synthase-like protein 2"/>
    <property type="match status" value="1"/>
</dbReference>
<gene>
    <name evidence="2" type="ORF">RFI_16208</name>
</gene>
<dbReference type="PANTHER" id="PTHR10677:SF3">
    <property type="entry name" value="FI07626P-RELATED"/>
    <property type="match status" value="1"/>
</dbReference>
<dbReference type="Gene3D" id="3.10.20.90">
    <property type="entry name" value="Phosphatidylinositol 3-kinase Catalytic Subunit, Chain A, domain 1"/>
    <property type="match status" value="1"/>
</dbReference>
<dbReference type="PROSITE" id="PS50053">
    <property type="entry name" value="UBIQUITIN_2"/>
    <property type="match status" value="1"/>
</dbReference>
<dbReference type="AlphaFoldDB" id="X6N4Q2"/>
<dbReference type="OrthoDB" id="267397at2759"/>
<organism evidence="2 3">
    <name type="scientific">Reticulomyxa filosa</name>
    <dbReference type="NCBI Taxonomy" id="46433"/>
    <lineage>
        <taxon>Eukaryota</taxon>
        <taxon>Sar</taxon>
        <taxon>Rhizaria</taxon>
        <taxon>Retaria</taxon>
        <taxon>Foraminifera</taxon>
        <taxon>Monothalamids</taxon>
        <taxon>Reticulomyxidae</taxon>
        <taxon>Reticulomyxa</taxon>
    </lineage>
</organism>
<dbReference type="SMART" id="SM00213">
    <property type="entry name" value="UBQ"/>
    <property type="match status" value="1"/>
</dbReference>
<sequence length="106" mass="12119">MTQEENASISLTVKTTNDERFQITVSSNATVLETKKAIEKSSSDNIEPDFQRLIYKGQVLKDDKSLNDYSVQDGHTIILVRSRHKAKKEETSKRERESVFFVVVIV</sequence>
<dbReference type="Pfam" id="PF00240">
    <property type="entry name" value="ubiquitin"/>
    <property type="match status" value="1"/>
</dbReference>
<dbReference type="PANTHER" id="PTHR10677">
    <property type="entry name" value="UBIQUILIN"/>
    <property type="match status" value="1"/>
</dbReference>
<keyword evidence="3" id="KW-1185">Reference proteome</keyword>
<dbReference type="GO" id="GO:0031593">
    <property type="term" value="F:polyubiquitin modification-dependent protein binding"/>
    <property type="evidence" value="ECO:0007669"/>
    <property type="project" value="TreeGrafter"/>
</dbReference>
<dbReference type="Proteomes" id="UP000023152">
    <property type="component" value="Unassembled WGS sequence"/>
</dbReference>
<dbReference type="CDD" id="cd16106">
    <property type="entry name" value="Ubl_Dsk2p_like"/>
    <property type="match status" value="1"/>
</dbReference>
<evidence type="ECO:0000259" key="1">
    <source>
        <dbReference type="PROSITE" id="PS50053"/>
    </source>
</evidence>
<accession>X6N4Q2</accession>
<name>X6N4Q2_RETFI</name>
<evidence type="ECO:0000313" key="3">
    <source>
        <dbReference type="Proteomes" id="UP000023152"/>
    </source>
</evidence>
<dbReference type="GO" id="GO:0005829">
    <property type="term" value="C:cytosol"/>
    <property type="evidence" value="ECO:0007669"/>
    <property type="project" value="TreeGrafter"/>
</dbReference>
<reference evidence="2 3" key="1">
    <citation type="journal article" date="2013" name="Curr. Biol.">
        <title>The Genome of the Foraminiferan Reticulomyxa filosa.</title>
        <authorList>
            <person name="Glockner G."/>
            <person name="Hulsmann N."/>
            <person name="Schleicher M."/>
            <person name="Noegel A.A."/>
            <person name="Eichinger L."/>
            <person name="Gallinger C."/>
            <person name="Pawlowski J."/>
            <person name="Sierra R."/>
            <person name="Euteneuer U."/>
            <person name="Pillet L."/>
            <person name="Moustafa A."/>
            <person name="Platzer M."/>
            <person name="Groth M."/>
            <person name="Szafranski K."/>
            <person name="Schliwa M."/>
        </authorList>
    </citation>
    <scope>NUCLEOTIDE SEQUENCE [LARGE SCALE GENOMIC DNA]</scope>
</reference>
<evidence type="ECO:0000313" key="2">
    <source>
        <dbReference type="EMBL" id="ETO20996.1"/>
    </source>
</evidence>
<dbReference type="InterPro" id="IPR015496">
    <property type="entry name" value="Ubiquilin"/>
</dbReference>
<comment type="caution">
    <text evidence="2">The sequence shown here is derived from an EMBL/GenBank/DDBJ whole genome shotgun (WGS) entry which is preliminary data.</text>
</comment>
<dbReference type="GO" id="GO:0006511">
    <property type="term" value="P:ubiquitin-dependent protein catabolic process"/>
    <property type="evidence" value="ECO:0007669"/>
    <property type="project" value="TreeGrafter"/>
</dbReference>